<reference evidence="1" key="1">
    <citation type="submission" date="2021-09" db="EMBL/GenBank/DDBJ databases">
        <authorList>
            <consortium name="AG Swart"/>
            <person name="Singh M."/>
            <person name="Singh A."/>
            <person name="Seah K."/>
            <person name="Emmerich C."/>
        </authorList>
    </citation>
    <scope>NUCLEOTIDE SEQUENCE</scope>
    <source>
        <strain evidence="1">ATCC30299</strain>
    </source>
</reference>
<evidence type="ECO:0000313" key="2">
    <source>
        <dbReference type="Proteomes" id="UP001162131"/>
    </source>
</evidence>
<comment type="caution">
    <text evidence="1">The sequence shown here is derived from an EMBL/GenBank/DDBJ whole genome shotgun (WGS) entry which is preliminary data.</text>
</comment>
<organism evidence="1 2">
    <name type="scientific">Blepharisma stoltei</name>
    <dbReference type="NCBI Taxonomy" id="1481888"/>
    <lineage>
        <taxon>Eukaryota</taxon>
        <taxon>Sar</taxon>
        <taxon>Alveolata</taxon>
        <taxon>Ciliophora</taxon>
        <taxon>Postciliodesmatophora</taxon>
        <taxon>Heterotrichea</taxon>
        <taxon>Heterotrichida</taxon>
        <taxon>Blepharismidae</taxon>
        <taxon>Blepharisma</taxon>
    </lineage>
</organism>
<dbReference type="AlphaFoldDB" id="A0AAU9ITB8"/>
<name>A0AAU9ITB8_9CILI</name>
<dbReference type="Proteomes" id="UP001162131">
    <property type="component" value="Unassembled WGS sequence"/>
</dbReference>
<proteinExistence type="predicted"/>
<protein>
    <submittedName>
        <fullName evidence="1">Uncharacterized protein</fullName>
    </submittedName>
</protein>
<gene>
    <name evidence="1" type="ORF">BSTOLATCC_MIC15912</name>
</gene>
<sequence length="94" mass="11578">MALLLKLIFKLRYLFRLELISILLNFFLFLFKQVNAVSLRIIKWFFLRSLLKIKLVNMHFSKRIKFIKLMPICWWRLKTYFKVCTKERGAFSKN</sequence>
<accession>A0AAU9ITB8</accession>
<evidence type="ECO:0000313" key="1">
    <source>
        <dbReference type="EMBL" id="CAG9316388.1"/>
    </source>
</evidence>
<dbReference type="EMBL" id="CAJZBQ010000015">
    <property type="protein sequence ID" value="CAG9316388.1"/>
    <property type="molecule type" value="Genomic_DNA"/>
</dbReference>
<keyword evidence="2" id="KW-1185">Reference proteome</keyword>